<evidence type="ECO:0000256" key="1">
    <source>
        <dbReference type="ARBA" id="ARBA00004123"/>
    </source>
</evidence>
<dbReference type="PANTHER" id="PTHR13495:SF0">
    <property type="entry name" value="PSME3-INTERACTING PROTEIN"/>
    <property type="match status" value="1"/>
</dbReference>
<feature type="compositionally biased region" description="Polar residues" evidence="3">
    <location>
        <begin position="186"/>
        <end position="195"/>
    </location>
</feature>
<feature type="region of interest" description="Disordered" evidence="3">
    <location>
        <begin position="131"/>
        <end position="195"/>
    </location>
</feature>
<dbReference type="GeneID" id="20248562"/>
<proteinExistence type="predicted"/>
<dbReference type="EMBL" id="KB201262">
    <property type="protein sequence ID" value="ESO98264.1"/>
    <property type="molecule type" value="Genomic_DNA"/>
</dbReference>
<feature type="compositionally biased region" description="Basic and acidic residues" evidence="3">
    <location>
        <begin position="14"/>
        <end position="43"/>
    </location>
</feature>
<dbReference type="PANTHER" id="PTHR13495">
    <property type="entry name" value="NEFA-INTERACTING NUCLEAR PROTEIN NIP30"/>
    <property type="match status" value="1"/>
</dbReference>
<feature type="region of interest" description="Disordered" evidence="3">
    <location>
        <begin position="210"/>
        <end position="232"/>
    </location>
</feature>
<organism evidence="5 6">
    <name type="scientific">Lottia gigantea</name>
    <name type="common">Giant owl limpet</name>
    <dbReference type="NCBI Taxonomy" id="225164"/>
    <lineage>
        <taxon>Eukaryota</taxon>
        <taxon>Metazoa</taxon>
        <taxon>Spiralia</taxon>
        <taxon>Lophotrochozoa</taxon>
        <taxon>Mollusca</taxon>
        <taxon>Gastropoda</taxon>
        <taxon>Patellogastropoda</taxon>
        <taxon>Lottioidea</taxon>
        <taxon>Lottiidae</taxon>
        <taxon>Lottia</taxon>
    </lineage>
</organism>
<reference evidence="5 6" key="1">
    <citation type="journal article" date="2013" name="Nature">
        <title>Insights into bilaterian evolution from three spiralian genomes.</title>
        <authorList>
            <person name="Simakov O."/>
            <person name="Marletaz F."/>
            <person name="Cho S.J."/>
            <person name="Edsinger-Gonzales E."/>
            <person name="Havlak P."/>
            <person name="Hellsten U."/>
            <person name="Kuo D.H."/>
            <person name="Larsson T."/>
            <person name="Lv J."/>
            <person name="Arendt D."/>
            <person name="Savage R."/>
            <person name="Osoegawa K."/>
            <person name="de Jong P."/>
            <person name="Grimwood J."/>
            <person name="Chapman J.A."/>
            <person name="Shapiro H."/>
            <person name="Aerts A."/>
            <person name="Otillar R.P."/>
            <person name="Terry A.Y."/>
            <person name="Boore J.L."/>
            <person name="Grigoriev I.V."/>
            <person name="Lindberg D.R."/>
            <person name="Seaver E.C."/>
            <person name="Weisblat D.A."/>
            <person name="Putnam N.H."/>
            <person name="Rokhsar D.S."/>
        </authorList>
    </citation>
    <scope>NUCLEOTIDE SEQUENCE [LARGE SCALE GENOMIC DNA]</scope>
</reference>
<feature type="compositionally biased region" description="Low complexity" evidence="3">
    <location>
        <begin position="144"/>
        <end position="159"/>
    </location>
</feature>
<accession>V4C930</accession>
<name>V4C930_LOTGI</name>
<dbReference type="HOGENOM" id="CLU_081950_0_0_1"/>
<keyword evidence="6" id="KW-1185">Reference proteome</keyword>
<dbReference type="OMA" id="QEYDWIG"/>
<dbReference type="STRING" id="225164.V4C930"/>
<comment type="subcellular location">
    <subcellularLocation>
        <location evidence="1">Nucleus</location>
    </subcellularLocation>
</comment>
<evidence type="ECO:0000259" key="4">
    <source>
        <dbReference type="Pfam" id="PF10187"/>
    </source>
</evidence>
<dbReference type="RefSeq" id="XP_009050969.1">
    <property type="nucleotide sequence ID" value="XM_009052721.1"/>
</dbReference>
<dbReference type="Proteomes" id="UP000030746">
    <property type="component" value="Unassembled WGS sequence"/>
</dbReference>
<gene>
    <name evidence="5" type="ORF">LOTGIDRAFT_231362</name>
</gene>
<protein>
    <recommendedName>
        <fullName evidence="4">FAM192A/Fyv6 N-terminal domain-containing protein</fullName>
    </recommendedName>
</protein>
<dbReference type="CTD" id="20248562"/>
<dbReference type="AlphaFoldDB" id="V4C930"/>
<dbReference type="OrthoDB" id="75807at2759"/>
<evidence type="ECO:0000256" key="2">
    <source>
        <dbReference type="ARBA" id="ARBA00023242"/>
    </source>
</evidence>
<dbReference type="Pfam" id="PF10187">
    <property type="entry name" value="FAM192A_Fyv6_N"/>
    <property type="match status" value="1"/>
</dbReference>
<dbReference type="InterPro" id="IPR039845">
    <property type="entry name" value="FAM192A"/>
</dbReference>
<dbReference type="InterPro" id="IPR019331">
    <property type="entry name" value="FAM192A/Fyv6_N"/>
</dbReference>
<feature type="domain" description="FAM192A/Fyv6 N-terminal" evidence="4">
    <location>
        <begin position="18"/>
        <end position="116"/>
    </location>
</feature>
<feature type="compositionally biased region" description="Basic and acidic residues" evidence="3">
    <location>
        <begin position="168"/>
        <end position="183"/>
    </location>
</feature>
<dbReference type="KEGG" id="lgi:LOTGIDRAFT_231362"/>
<dbReference type="GO" id="GO:0005634">
    <property type="term" value="C:nucleus"/>
    <property type="evidence" value="ECO:0007669"/>
    <property type="project" value="UniProtKB-SubCell"/>
</dbReference>
<sequence>MSFGGNKPSSSGFEFKKFESAEEVEEKKKKRQEEWEKVRRPDQPLECPEEDTRTLFEQLEEQKQAKEMEWEEAHKLKNSIKGLDEEEVDFLEEVSDRQIQLEKAIRSEEKTVLNELKISFKNIYLATSVLTETDKEKRLDKPSSSKSQPIASSKKSQQALLAGAVKRKSTDDHGDSKPAKVDSEADNNGTVQSTVQTAKVIGILPGIGFYDDHSSDSDSTSSDSSIELSRPIKIKKVVVQQADG</sequence>
<feature type="region of interest" description="Disordered" evidence="3">
    <location>
        <begin position="1"/>
        <end position="50"/>
    </location>
</feature>
<evidence type="ECO:0000256" key="3">
    <source>
        <dbReference type="SAM" id="MobiDB-lite"/>
    </source>
</evidence>
<evidence type="ECO:0000313" key="5">
    <source>
        <dbReference type="EMBL" id="ESO98264.1"/>
    </source>
</evidence>
<feature type="compositionally biased region" description="Basic and acidic residues" evidence="3">
    <location>
        <begin position="132"/>
        <end position="143"/>
    </location>
</feature>
<keyword evidence="2" id="KW-0539">Nucleus</keyword>
<evidence type="ECO:0000313" key="6">
    <source>
        <dbReference type="Proteomes" id="UP000030746"/>
    </source>
</evidence>